<organism evidence="7 8">
    <name type="scientific">Aggregatibacter segnis ATCC 33393</name>
    <dbReference type="NCBI Taxonomy" id="888057"/>
    <lineage>
        <taxon>Bacteria</taxon>
        <taxon>Pseudomonadati</taxon>
        <taxon>Pseudomonadota</taxon>
        <taxon>Gammaproteobacteria</taxon>
        <taxon>Pasteurellales</taxon>
        <taxon>Pasteurellaceae</taxon>
        <taxon>Aggregatibacter</taxon>
    </lineage>
</organism>
<protein>
    <recommendedName>
        <fullName evidence="6">Putative N-acetylmannosamine-6-phosphate 2-epimerase</fullName>
        <ecNumber evidence="6">5.1.3.9</ecNumber>
    </recommendedName>
    <alternativeName>
        <fullName evidence="6">ManNAc-6-P epimerase</fullName>
    </alternativeName>
</protein>
<keyword evidence="4 6" id="KW-0413">Isomerase</keyword>
<evidence type="ECO:0000313" key="7">
    <source>
        <dbReference type="EMBL" id="EFU67541.1"/>
    </source>
</evidence>
<dbReference type="PANTHER" id="PTHR36204">
    <property type="entry name" value="N-ACETYLMANNOSAMINE-6-PHOSPHATE 2-EPIMERASE-RELATED"/>
    <property type="match status" value="1"/>
</dbReference>
<gene>
    <name evidence="6 7" type="primary">nanE</name>
    <name evidence="7" type="ORF">HMPREF9064_1219</name>
</gene>
<keyword evidence="5 6" id="KW-0119">Carbohydrate metabolism</keyword>
<dbReference type="FunFam" id="3.20.20.70:FF:000035">
    <property type="entry name" value="Putative N-acetylmannosamine-6-phosphate 2-epimerase"/>
    <property type="match status" value="1"/>
</dbReference>
<evidence type="ECO:0000256" key="1">
    <source>
        <dbReference type="ARBA" id="ARBA00000056"/>
    </source>
</evidence>
<keyword evidence="8" id="KW-1185">Reference proteome</keyword>
<accession>E6KYI7</accession>
<comment type="function">
    <text evidence="2 6">Converts N-acetylmannosamine-6-phosphate (ManNAc-6-P) to N-acetylglucosamine-6-phosphate (GlcNAc-6-P).</text>
</comment>
<dbReference type="PANTHER" id="PTHR36204:SF1">
    <property type="entry name" value="N-ACETYLMANNOSAMINE-6-PHOSPHATE 2-EPIMERASE-RELATED"/>
    <property type="match status" value="1"/>
</dbReference>
<dbReference type="InterPro" id="IPR007260">
    <property type="entry name" value="NanE"/>
</dbReference>
<dbReference type="EC" id="5.1.3.9" evidence="6"/>
<evidence type="ECO:0000256" key="3">
    <source>
        <dbReference type="ARBA" id="ARBA00005081"/>
    </source>
</evidence>
<proteinExistence type="inferred from homology"/>
<dbReference type="GO" id="GO:0047465">
    <property type="term" value="F:N-acylglucosamine-6-phosphate 2-epimerase activity"/>
    <property type="evidence" value="ECO:0007669"/>
    <property type="project" value="UniProtKB-EC"/>
</dbReference>
<comment type="similarity">
    <text evidence="6">Belongs to the NanE family.</text>
</comment>
<evidence type="ECO:0000256" key="5">
    <source>
        <dbReference type="ARBA" id="ARBA00023277"/>
    </source>
</evidence>
<comment type="catalytic activity">
    <reaction evidence="1 6">
        <text>an N-acyl-D-glucosamine 6-phosphate = an N-acyl-D-mannosamine 6-phosphate</text>
        <dbReference type="Rhea" id="RHEA:23932"/>
        <dbReference type="ChEBI" id="CHEBI:57599"/>
        <dbReference type="ChEBI" id="CHEBI:57666"/>
        <dbReference type="EC" id="5.1.3.9"/>
    </reaction>
</comment>
<comment type="caution">
    <text evidence="7">The sequence shown here is derived from an EMBL/GenBank/DDBJ whole genome shotgun (WGS) entry which is preliminary data.</text>
</comment>
<dbReference type="UniPathway" id="UPA00629">
    <property type="reaction ID" value="UER00682"/>
</dbReference>
<dbReference type="STRING" id="739.GCA_001059425_00469"/>
<dbReference type="SUPFAM" id="SSF51366">
    <property type="entry name" value="Ribulose-phoshate binding barrel"/>
    <property type="match status" value="1"/>
</dbReference>
<comment type="pathway">
    <text evidence="3 6">Amino-sugar metabolism; N-acetylneuraminate degradation; D-fructose 6-phosphate from N-acetylneuraminate: step 3/5.</text>
</comment>
<dbReference type="Proteomes" id="UP000032871">
    <property type="component" value="Unassembled WGS sequence"/>
</dbReference>
<dbReference type="HOGENOM" id="CLU_086300_0_0_6"/>
<reference evidence="7 8" key="1">
    <citation type="submission" date="2010-12" db="EMBL/GenBank/DDBJ databases">
        <authorList>
            <person name="Muzny D."/>
            <person name="Qin X."/>
            <person name="Deng J."/>
            <person name="Jiang H."/>
            <person name="Liu Y."/>
            <person name="Qu J."/>
            <person name="Song X.-Z."/>
            <person name="Zhang L."/>
            <person name="Thornton R."/>
            <person name="Coyle M."/>
            <person name="Francisco L."/>
            <person name="Jackson L."/>
            <person name="Javaid M."/>
            <person name="Korchina V."/>
            <person name="Kovar C."/>
            <person name="Mata R."/>
            <person name="Mathew T."/>
            <person name="Ngo R."/>
            <person name="Nguyen L."/>
            <person name="Nguyen N."/>
            <person name="Okwuonu G."/>
            <person name="Ongeri F."/>
            <person name="Pham C."/>
            <person name="Simmons D."/>
            <person name="Wilczek-Boney K."/>
            <person name="Hale W."/>
            <person name="Jakkamsetti A."/>
            <person name="Pham P."/>
            <person name="Ruth R."/>
            <person name="San Lucas F."/>
            <person name="Warren J."/>
            <person name="Zhang J."/>
            <person name="Zhao Z."/>
            <person name="Zhou C."/>
            <person name="Zhu D."/>
            <person name="Lee S."/>
            <person name="Bess C."/>
            <person name="Blankenburg K."/>
            <person name="Forbes L."/>
            <person name="Fu Q."/>
            <person name="Gubbala S."/>
            <person name="Hirani K."/>
            <person name="Jayaseelan J.C."/>
            <person name="Lara F."/>
            <person name="Munidasa M."/>
            <person name="Palculict T."/>
            <person name="Patil S."/>
            <person name="Pu L.-L."/>
            <person name="Saada N."/>
            <person name="Tang L."/>
            <person name="Weissenberger G."/>
            <person name="Zhu Y."/>
            <person name="Hemphill L."/>
            <person name="Shang Y."/>
            <person name="Youmans B."/>
            <person name="Ayvaz T."/>
            <person name="Ross M."/>
            <person name="Santibanez J."/>
            <person name="Aqrawi P."/>
            <person name="Gross S."/>
            <person name="Joshi V."/>
            <person name="Fowler G."/>
            <person name="Nazareth L."/>
            <person name="Reid J."/>
            <person name="Worley K."/>
            <person name="Petrosino J."/>
            <person name="Highlander S."/>
            <person name="Gibbs R."/>
        </authorList>
    </citation>
    <scope>NUCLEOTIDE SEQUENCE [LARGE SCALE GENOMIC DNA]</scope>
    <source>
        <strain evidence="7 8">ATCC 33393</strain>
    </source>
</reference>
<dbReference type="InterPro" id="IPR013785">
    <property type="entry name" value="Aldolase_TIM"/>
</dbReference>
<name>E6KYI7_9PAST</name>
<dbReference type="CDD" id="cd04729">
    <property type="entry name" value="NanE"/>
    <property type="match status" value="1"/>
</dbReference>
<sequence>MTAKCSRKLIGVFMSFTQHKLSHQEVFAKIQNGLIASCQPVDDGPMDKPEIVAAMAQASVVGGAAGLRIEGVDNLKATRPTVNVPIIGIVKRDLPDSPVRITPFLQDIEDLAHAGADIIAVDGTHRPRPVDIESAVKKIHEMGCLAMADCSNLEEGLYCQKLGFDIVGSTMSGYTGGAVPDEPDYQLVKDLKAAGCKVMAEGRYNSPELAKTAIEIGADFVTVGSALTRLEHIVSWFSSAVNSANK</sequence>
<dbReference type="NCBIfam" id="NF002231">
    <property type="entry name" value="PRK01130.1"/>
    <property type="match status" value="1"/>
</dbReference>
<dbReference type="EMBL" id="AEPS01000007">
    <property type="protein sequence ID" value="EFU67541.1"/>
    <property type="molecule type" value="Genomic_DNA"/>
</dbReference>
<dbReference type="AlphaFoldDB" id="E6KYI7"/>
<dbReference type="GO" id="GO:0019262">
    <property type="term" value="P:N-acetylneuraminate catabolic process"/>
    <property type="evidence" value="ECO:0007669"/>
    <property type="project" value="UniProtKB-UniRule"/>
</dbReference>
<dbReference type="GO" id="GO:0006053">
    <property type="term" value="P:N-acetylmannosamine catabolic process"/>
    <property type="evidence" value="ECO:0007669"/>
    <property type="project" value="TreeGrafter"/>
</dbReference>
<evidence type="ECO:0000256" key="6">
    <source>
        <dbReference type="HAMAP-Rule" id="MF_01235"/>
    </source>
</evidence>
<dbReference type="GO" id="GO:0005975">
    <property type="term" value="P:carbohydrate metabolic process"/>
    <property type="evidence" value="ECO:0007669"/>
    <property type="project" value="UniProtKB-UniRule"/>
</dbReference>
<dbReference type="GO" id="GO:0005829">
    <property type="term" value="C:cytosol"/>
    <property type="evidence" value="ECO:0007669"/>
    <property type="project" value="TreeGrafter"/>
</dbReference>
<dbReference type="Gene3D" id="3.20.20.70">
    <property type="entry name" value="Aldolase class I"/>
    <property type="match status" value="1"/>
</dbReference>
<dbReference type="InterPro" id="IPR011060">
    <property type="entry name" value="RibuloseP-bd_barrel"/>
</dbReference>
<dbReference type="Pfam" id="PF04131">
    <property type="entry name" value="NanE"/>
    <property type="match status" value="1"/>
</dbReference>
<evidence type="ECO:0000313" key="8">
    <source>
        <dbReference type="Proteomes" id="UP000032871"/>
    </source>
</evidence>
<dbReference type="HAMAP" id="MF_01235">
    <property type="entry name" value="ManNAc6P_epimer"/>
    <property type="match status" value="1"/>
</dbReference>
<evidence type="ECO:0000256" key="2">
    <source>
        <dbReference type="ARBA" id="ARBA00002147"/>
    </source>
</evidence>
<evidence type="ECO:0000256" key="4">
    <source>
        <dbReference type="ARBA" id="ARBA00023235"/>
    </source>
</evidence>